<accession>A0A2D1GNU2</accession>
<dbReference type="EMBL" id="MF975637">
    <property type="protein sequence ID" value="ATN93654.1"/>
    <property type="molecule type" value="Genomic_DNA"/>
</dbReference>
<reference evidence="1 2" key="1">
    <citation type="submission" date="2017-09" db="EMBL/GenBank/DDBJ databases">
        <authorList>
            <person name="Ehlers B."/>
            <person name="Leendertz F.H."/>
        </authorList>
    </citation>
    <scope>NUCLEOTIDE SEQUENCE [LARGE SCALE GENOMIC DNA]</scope>
</reference>
<gene>
    <name evidence="1" type="ORF">SEA_SCAP1_5</name>
</gene>
<dbReference type="InterPro" id="IPR056951">
    <property type="entry name" value="Phage_connect_2"/>
</dbReference>
<dbReference type="Pfam" id="PF24829">
    <property type="entry name" value="Phage_connect_2"/>
    <property type="match status" value="1"/>
</dbReference>
<name>A0A2D1GNU2_9CAUD</name>
<dbReference type="OrthoDB" id="18477at10239"/>
<dbReference type="Proteomes" id="UP000228985">
    <property type="component" value="Segment"/>
</dbReference>
<protein>
    <submittedName>
        <fullName evidence="1">Uncharacterized protein</fullName>
    </submittedName>
</protein>
<proteinExistence type="predicted"/>
<sequence length="122" mass="13731">MDQSILNSVKKMVGVDASLTVFDLDILTHINAVFSDLEQLGIGPVGGFMIEDDAPTWDAFLGADPRLSSVKSYMYFRVRLMFDPPQTGYLIDSMNKQVEKMEWRLNVTREGDEWIDPSLPAA</sequence>
<organism evidence="1 2">
    <name type="scientific">Streptomyces phage Scap1</name>
    <dbReference type="NCBI Taxonomy" id="2041354"/>
    <lineage>
        <taxon>Viruses</taxon>
        <taxon>Duplodnaviria</taxon>
        <taxon>Heunggongvirae</taxon>
        <taxon>Uroviricota</taxon>
        <taxon>Caudoviricetes</taxon>
        <taxon>Scapunavirus</taxon>
        <taxon>Scapunavirus scap1</taxon>
    </lineage>
</organism>
<evidence type="ECO:0000313" key="1">
    <source>
        <dbReference type="EMBL" id="ATN93654.1"/>
    </source>
</evidence>
<evidence type="ECO:0000313" key="2">
    <source>
        <dbReference type="Proteomes" id="UP000228985"/>
    </source>
</evidence>
<keyword evidence="2" id="KW-1185">Reference proteome</keyword>